<evidence type="ECO:0000256" key="6">
    <source>
        <dbReference type="ARBA" id="ARBA00022934"/>
    </source>
</evidence>
<evidence type="ECO:0000256" key="10">
    <source>
        <dbReference type="SAM" id="MobiDB-lite"/>
    </source>
</evidence>
<keyword evidence="8" id="KW-0539">Nucleus</keyword>
<evidence type="ECO:0000256" key="9">
    <source>
        <dbReference type="ARBA" id="ARBA00093307"/>
    </source>
</evidence>
<comment type="subcellular location">
    <subcellularLocation>
        <location evidence="1">Chromosome</location>
    </subcellularLocation>
    <subcellularLocation>
        <location evidence="2">Nucleus</location>
        <location evidence="2">Nucleolus</location>
    </subcellularLocation>
</comment>
<proteinExistence type="predicted"/>
<evidence type="ECO:0000256" key="7">
    <source>
        <dbReference type="ARBA" id="ARBA00023054"/>
    </source>
</evidence>
<dbReference type="AlphaFoldDB" id="A0A7J6MWB7"/>
<evidence type="ECO:0000256" key="1">
    <source>
        <dbReference type="ARBA" id="ARBA00004286"/>
    </source>
</evidence>
<dbReference type="PANTHER" id="PTHR13557">
    <property type="entry name" value="COILED-COIL DOMAIN-CONTAINING PROTEIN 86"/>
    <property type="match status" value="1"/>
</dbReference>
<feature type="region of interest" description="Disordered" evidence="10">
    <location>
        <begin position="1"/>
        <end position="26"/>
    </location>
</feature>
<evidence type="ECO:0000256" key="3">
    <source>
        <dbReference type="ARBA" id="ARBA00016738"/>
    </source>
</evidence>
<evidence type="ECO:0000313" key="11">
    <source>
        <dbReference type="EMBL" id="KAF4675181.1"/>
    </source>
</evidence>
<name>A0A7J6MWB7_PERCH</name>
<dbReference type="Proteomes" id="UP000591131">
    <property type="component" value="Unassembled WGS sequence"/>
</dbReference>
<dbReference type="OrthoDB" id="446974at2759"/>
<dbReference type="EMBL" id="JAAPAO010000051">
    <property type="protein sequence ID" value="KAF4675181.1"/>
    <property type="molecule type" value="Genomic_DNA"/>
</dbReference>
<evidence type="ECO:0000256" key="4">
    <source>
        <dbReference type="ARBA" id="ARBA00022454"/>
    </source>
</evidence>
<keyword evidence="12" id="KW-1185">Reference proteome</keyword>
<dbReference type="PANTHER" id="PTHR13557:SF1">
    <property type="entry name" value="COILED-COIL DOMAIN-CONTAINING PROTEIN 86"/>
    <property type="match status" value="1"/>
</dbReference>
<comment type="caution">
    <text evidence="11">The sequence shown here is derived from an EMBL/GenBank/DDBJ whole genome shotgun (WGS) entry which is preliminary data.</text>
</comment>
<comment type="function">
    <text evidence="9">Required for proper chromosome segregation during mitosis and error-free mitotic progression.</text>
</comment>
<evidence type="ECO:0000256" key="8">
    <source>
        <dbReference type="ARBA" id="ARBA00023242"/>
    </source>
</evidence>
<organism evidence="11 12">
    <name type="scientific">Perkinsus chesapeaki</name>
    <name type="common">Clam parasite</name>
    <name type="synonym">Perkinsus andrewsi</name>
    <dbReference type="NCBI Taxonomy" id="330153"/>
    <lineage>
        <taxon>Eukaryota</taxon>
        <taxon>Sar</taxon>
        <taxon>Alveolata</taxon>
        <taxon>Perkinsozoa</taxon>
        <taxon>Perkinsea</taxon>
        <taxon>Perkinsida</taxon>
        <taxon>Perkinsidae</taxon>
        <taxon>Perkinsus</taxon>
    </lineage>
</organism>
<evidence type="ECO:0000313" key="12">
    <source>
        <dbReference type="Proteomes" id="UP000591131"/>
    </source>
</evidence>
<gene>
    <name evidence="11" type="ORF">FOL47_008188</name>
</gene>
<evidence type="ECO:0000256" key="2">
    <source>
        <dbReference type="ARBA" id="ARBA00004604"/>
    </source>
</evidence>
<keyword evidence="7" id="KW-0175">Coiled coil</keyword>
<reference evidence="11 12" key="1">
    <citation type="submission" date="2020-04" db="EMBL/GenBank/DDBJ databases">
        <title>Perkinsus chesapeaki whole genome sequence.</title>
        <authorList>
            <person name="Bogema D.R."/>
        </authorList>
    </citation>
    <scope>NUCLEOTIDE SEQUENCE [LARGE SCALE GENOMIC DNA]</scope>
    <source>
        <strain evidence="11">ATCC PRA-425</strain>
    </source>
</reference>
<evidence type="ECO:0000256" key="5">
    <source>
        <dbReference type="ARBA" id="ARBA00022553"/>
    </source>
</evidence>
<keyword evidence="6" id="KW-0164">Citrullination</keyword>
<dbReference type="GO" id="GO:0005730">
    <property type="term" value="C:nucleolus"/>
    <property type="evidence" value="ECO:0007669"/>
    <property type="project" value="UniProtKB-SubCell"/>
</dbReference>
<dbReference type="GO" id="GO:0005694">
    <property type="term" value="C:chromosome"/>
    <property type="evidence" value="ECO:0007669"/>
    <property type="project" value="UniProtKB-SubCell"/>
</dbReference>
<sequence>MTKVRPPKDQNPSRMCVSGRPWKQLPGSKSIKVKASTRDYRPPAKPGMSKFEARKVRERDARLTKSREAELKALAKEKRAIANKKRVEKAERKKENEIRSGQYQVIKNTSKLRRYDKKAMSKVMKMSPEMIEEISRKGRRSTRLTTTPSFNAILQELPLSLCMVAPTSTFLKTFWRVHQGSLNSLNALNEDASVDEKEAHRKQSAKVLKEMFAPNFIRAVLELVASEEAREQLAKTLEDKAPCFTDEFETAAVECMAAMVRGEVLDPTRFQSHPDIDASTRKAASKMFELAFAKVIGGDFDQGKAWLCSPAMGRVGQLLLGARPTGDHAKTVTLSTGGRCDSELRGGVLRFLDLIVKDGHLSLDSQRKELVVGCPTVNSVLVERVNRTIDSLEEWLRAPANERSPTDVNISLTNASNSPSLKLYKDIPDTALKEDFMTVLAMTIREASKISACKEFVEEADKEFFVLHTTGKSVLTRWLDKQIQNEHWKTTRAISPKDHVKLMQLYKHLLL</sequence>
<dbReference type="InterPro" id="IPR026570">
    <property type="entry name" value="CCDC86"/>
</dbReference>
<keyword evidence="4" id="KW-0158">Chromosome</keyword>
<protein>
    <recommendedName>
        <fullName evidence="3">Coiled-coil domain-containing protein 86</fullName>
    </recommendedName>
</protein>
<keyword evidence="5" id="KW-0597">Phosphoprotein</keyword>
<accession>A0A7J6MWB7</accession>